<keyword evidence="11" id="KW-1185">Reference proteome</keyword>
<name>A0AAQ3L4W9_9BACT</name>
<evidence type="ECO:0000256" key="7">
    <source>
        <dbReference type="ARBA" id="ARBA00049244"/>
    </source>
</evidence>
<evidence type="ECO:0000313" key="10">
    <source>
        <dbReference type="EMBL" id="WOO39434.1"/>
    </source>
</evidence>
<gene>
    <name evidence="8 10" type="primary">dnaX</name>
    <name evidence="10" type="ORF">RZN69_12490</name>
</gene>
<dbReference type="GO" id="GO:0046872">
    <property type="term" value="F:metal ion binding"/>
    <property type="evidence" value="ECO:0007669"/>
    <property type="project" value="UniProtKB-KW"/>
</dbReference>
<dbReference type="NCBIfam" id="TIGR02397">
    <property type="entry name" value="dnaX_nterm"/>
    <property type="match status" value="1"/>
</dbReference>
<keyword evidence="8 10" id="KW-0808">Transferase</keyword>
<dbReference type="GO" id="GO:0003677">
    <property type="term" value="F:DNA binding"/>
    <property type="evidence" value="ECO:0007669"/>
    <property type="project" value="InterPro"/>
</dbReference>
<dbReference type="InterPro" id="IPR001270">
    <property type="entry name" value="ClpA/B"/>
</dbReference>
<comment type="catalytic activity">
    <reaction evidence="7 8">
        <text>DNA(n) + a 2'-deoxyribonucleoside 5'-triphosphate = DNA(n+1) + diphosphate</text>
        <dbReference type="Rhea" id="RHEA:22508"/>
        <dbReference type="Rhea" id="RHEA-COMP:17339"/>
        <dbReference type="Rhea" id="RHEA-COMP:17340"/>
        <dbReference type="ChEBI" id="CHEBI:33019"/>
        <dbReference type="ChEBI" id="CHEBI:61560"/>
        <dbReference type="ChEBI" id="CHEBI:173112"/>
        <dbReference type="EC" id="2.7.7.7"/>
    </reaction>
</comment>
<dbReference type="GO" id="GO:0006261">
    <property type="term" value="P:DNA-templated DNA replication"/>
    <property type="evidence" value="ECO:0007669"/>
    <property type="project" value="TreeGrafter"/>
</dbReference>
<comment type="similarity">
    <text evidence="1 8">Belongs to the DnaX/STICHEL family.</text>
</comment>
<comment type="subunit">
    <text evidence="8">DNA polymerase III contains a core (composed of alpha, epsilon and theta chains) that associates with a tau subunit. This core dimerizes to form the POLIII' complex. PolIII' associates with the gamma complex (composed of gamma, delta, delta', psi and chi chains) and with the beta chain to form the complete DNA polymerase III complex.</text>
</comment>
<evidence type="ECO:0000256" key="3">
    <source>
        <dbReference type="ARBA" id="ARBA00022741"/>
    </source>
</evidence>
<evidence type="ECO:0000256" key="5">
    <source>
        <dbReference type="ARBA" id="ARBA00022840"/>
    </source>
</evidence>
<dbReference type="EC" id="2.7.7.7" evidence="8"/>
<dbReference type="Gene3D" id="1.20.272.10">
    <property type="match status" value="1"/>
</dbReference>
<dbReference type="GO" id="GO:0009360">
    <property type="term" value="C:DNA polymerase III complex"/>
    <property type="evidence" value="ECO:0007669"/>
    <property type="project" value="InterPro"/>
</dbReference>
<dbReference type="FunFam" id="3.40.50.300:FF:000014">
    <property type="entry name" value="DNA polymerase III subunit gamma/tau"/>
    <property type="match status" value="1"/>
</dbReference>
<comment type="function">
    <text evidence="8">DNA polymerase III is a complex, multichain enzyme responsible for most of the replicative synthesis in bacteria. This DNA polymerase also exhibits 3' to 5' exonuclease activity.</text>
</comment>
<reference evidence="10 11" key="1">
    <citation type="submission" date="2023-10" db="EMBL/GenBank/DDBJ databases">
        <title>Rubellicoccus peritrichatus gen. nov., sp. nov., isolated from an algae of coral reef tank.</title>
        <authorList>
            <person name="Luo J."/>
        </authorList>
    </citation>
    <scope>NUCLEOTIDE SEQUENCE [LARGE SCALE GENOMIC DNA]</scope>
    <source>
        <strain evidence="10 11">CR14</strain>
    </source>
</reference>
<dbReference type="SMART" id="SM00382">
    <property type="entry name" value="AAA"/>
    <property type="match status" value="1"/>
</dbReference>
<proteinExistence type="inferred from homology"/>
<dbReference type="InterPro" id="IPR045085">
    <property type="entry name" value="HLD_clamp_pol_III_gamma_tau"/>
</dbReference>
<keyword evidence="4" id="KW-0862">Zinc</keyword>
<dbReference type="Gene3D" id="3.40.50.300">
    <property type="entry name" value="P-loop containing nucleotide triphosphate hydrolases"/>
    <property type="match status" value="1"/>
</dbReference>
<dbReference type="PANTHER" id="PTHR11669">
    <property type="entry name" value="REPLICATION FACTOR C / DNA POLYMERASE III GAMMA-TAU SUBUNIT"/>
    <property type="match status" value="1"/>
</dbReference>
<sequence>MSIPFMAEGYQVIARRWRPKQFDELVGQEHIVRTLKNAIATDRIAHAYLFVGPRGTGKTTTARIFAKALNAEGGPNATPDDSSEVAQAIMDGSCMDVIEIDGASNNSVDDIRSLREECQYSPSQCQFKVYIIDEVHMLSNNAWNALLKTLEEPPPHVKFIFATTEAHKVLPTVVSRCQRFEFRPIPNDKIVTKLSEIASADQIEIDAAALKSVARMADGGMRDAQSILDQLISFCGNNISESDVLDVYGLAAESTLEEFAGALASADYQKLFALIESIAGDGRDLYRVLQDIQSKIRGYLVAAIQNGGQTEVQGSSLTAEALTRMLEALQASESAVRQGLSQRVNFEVALLRAVDQSRTRAIDSVITQLTAIAAGLPEEAGQKKI</sequence>
<dbReference type="InterPro" id="IPR050238">
    <property type="entry name" value="DNA_Rep/Repair_Clamp_Loader"/>
</dbReference>
<dbReference type="RefSeq" id="WP_317831325.1">
    <property type="nucleotide sequence ID" value="NZ_CP136920.1"/>
</dbReference>
<dbReference type="AlphaFoldDB" id="A0AAQ3L4W9"/>
<evidence type="ECO:0000256" key="4">
    <source>
        <dbReference type="ARBA" id="ARBA00022833"/>
    </source>
</evidence>
<organism evidence="10 11">
    <name type="scientific">Rubellicoccus peritrichatus</name>
    <dbReference type="NCBI Taxonomy" id="3080537"/>
    <lineage>
        <taxon>Bacteria</taxon>
        <taxon>Pseudomonadati</taxon>
        <taxon>Verrucomicrobiota</taxon>
        <taxon>Opitutia</taxon>
        <taxon>Puniceicoccales</taxon>
        <taxon>Cerasicoccaceae</taxon>
        <taxon>Rubellicoccus</taxon>
    </lineage>
</organism>
<dbReference type="InterPro" id="IPR003593">
    <property type="entry name" value="AAA+_ATPase"/>
</dbReference>
<evidence type="ECO:0000313" key="11">
    <source>
        <dbReference type="Proteomes" id="UP001304300"/>
    </source>
</evidence>
<dbReference type="InterPro" id="IPR008921">
    <property type="entry name" value="DNA_pol3_clamp-load_cplx_C"/>
</dbReference>
<dbReference type="KEGG" id="puo:RZN69_12490"/>
<dbReference type="CDD" id="cd00009">
    <property type="entry name" value="AAA"/>
    <property type="match status" value="1"/>
</dbReference>
<keyword evidence="8 10" id="KW-0548">Nucleotidyltransferase</keyword>
<dbReference type="EMBL" id="CP136920">
    <property type="protein sequence ID" value="WOO39434.1"/>
    <property type="molecule type" value="Genomic_DNA"/>
</dbReference>
<keyword evidence="5 8" id="KW-0067">ATP-binding</keyword>
<evidence type="ECO:0000259" key="9">
    <source>
        <dbReference type="SMART" id="SM00382"/>
    </source>
</evidence>
<dbReference type="Pfam" id="PF22608">
    <property type="entry name" value="DNAX_ATPase_lid"/>
    <property type="match status" value="1"/>
</dbReference>
<keyword evidence="8" id="KW-0235">DNA replication</keyword>
<evidence type="ECO:0000256" key="1">
    <source>
        <dbReference type="ARBA" id="ARBA00006360"/>
    </source>
</evidence>
<dbReference type="Pfam" id="PF13177">
    <property type="entry name" value="DNA_pol3_delta2"/>
    <property type="match status" value="1"/>
</dbReference>
<dbReference type="PANTHER" id="PTHR11669:SF0">
    <property type="entry name" value="PROTEIN STICHEL-LIKE 2"/>
    <property type="match status" value="1"/>
</dbReference>
<protein>
    <recommendedName>
        <fullName evidence="8">DNA polymerase III subunit gamma/tau</fullName>
        <ecNumber evidence="8">2.7.7.7</ecNumber>
    </recommendedName>
</protein>
<dbReference type="NCBIfam" id="NF004046">
    <property type="entry name" value="PRK05563.1"/>
    <property type="match status" value="1"/>
</dbReference>
<keyword evidence="3 8" id="KW-0547">Nucleotide-binding</keyword>
<evidence type="ECO:0000256" key="6">
    <source>
        <dbReference type="ARBA" id="ARBA00022932"/>
    </source>
</evidence>
<evidence type="ECO:0000256" key="2">
    <source>
        <dbReference type="ARBA" id="ARBA00022723"/>
    </source>
</evidence>
<dbReference type="InterPro" id="IPR027417">
    <property type="entry name" value="P-loop_NTPase"/>
</dbReference>
<dbReference type="PRINTS" id="PR00300">
    <property type="entry name" value="CLPPROTEASEA"/>
</dbReference>
<dbReference type="SUPFAM" id="SSF48019">
    <property type="entry name" value="post-AAA+ oligomerization domain-like"/>
    <property type="match status" value="1"/>
</dbReference>
<keyword evidence="6 8" id="KW-0239">DNA-directed DNA polymerase</keyword>
<evidence type="ECO:0000256" key="8">
    <source>
        <dbReference type="RuleBase" id="RU364063"/>
    </source>
</evidence>
<dbReference type="InterPro" id="IPR012763">
    <property type="entry name" value="DNA_pol_III_sug/sutau_N"/>
</dbReference>
<accession>A0AAQ3L4W9</accession>
<dbReference type="GO" id="GO:0003887">
    <property type="term" value="F:DNA-directed DNA polymerase activity"/>
    <property type="evidence" value="ECO:0007669"/>
    <property type="project" value="UniProtKB-KW"/>
</dbReference>
<dbReference type="GO" id="GO:0005524">
    <property type="term" value="F:ATP binding"/>
    <property type="evidence" value="ECO:0007669"/>
    <property type="project" value="UniProtKB-KW"/>
</dbReference>
<dbReference type="Gene3D" id="1.10.8.60">
    <property type="match status" value="1"/>
</dbReference>
<dbReference type="FunFam" id="1.10.8.60:FF:000013">
    <property type="entry name" value="DNA polymerase III subunit gamma/tau"/>
    <property type="match status" value="1"/>
</dbReference>
<dbReference type="CDD" id="cd18137">
    <property type="entry name" value="HLD_clamp_pol_III_gamma_tau"/>
    <property type="match status" value="1"/>
</dbReference>
<dbReference type="Proteomes" id="UP001304300">
    <property type="component" value="Chromosome"/>
</dbReference>
<keyword evidence="2" id="KW-0479">Metal-binding</keyword>
<feature type="domain" description="AAA+ ATPase" evidence="9">
    <location>
        <begin position="44"/>
        <end position="186"/>
    </location>
</feature>
<dbReference type="SUPFAM" id="SSF52540">
    <property type="entry name" value="P-loop containing nucleoside triphosphate hydrolases"/>
    <property type="match status" value="1"/>
</dbReference>